<dbReference type="EMBL" id="JAULSR010000006">
    <property type="protein sequence ID" value="KAK0615587.1"/>
    <property type="molecule type" value="Genomic_DNA"/>
</dbReference>
<organism evidence="2 3">
    <name type="scientific">Bombardia bombarda</name>
    <dbReference type="NCBI Taxonomy" id="252184"/>
    <lineage>
        <taxon>Eukaryota</taxon>
        <taxon>Fungi</taxon>
        <taxon>Dikarya</taxon>
        <taxon>Ascomycota</taxon>
        <taxon>Pezizomycotina</taxon>
        <taxon>Sordariomycetes</taxon>
        <taxon>Sordariomycetidae</taxon>
        <taxon>Sordariales</taxon>
        <taxon>Lasiosphaeriaceae</taxon>
        <taxon>Bombardia</taxon>
    </lineage>
</organism>
<protein>
    <submittedName>
        <fullName evidence="2">Uncharacterized protein</fullName>
    </submittedName>
</protein>
<feature type="compositionally biased region" description="Pro residues" evidence="1">
    <location>
        <begin position="47"/>
        <end position="60"/>
    </location>
</feature>
<reference evidence="2" key="1">
    <citation type="submission" date="2023-06" db="EMBL/GenBank/DDBJ databases">
        <title>Genome-scale phylogeny and comparative genomics of the fungal order Sordariales.</title>
        <authorList>
            <consortium name="Lawrence Berkeley National Laboratory"/>
            <person name="Hensen N."/>
            <person name="Bonometti L."/>
            <person name="Westerberg I."/>
            <person name="Brannstrom I.O."/>
            <person name="Guillou S."/>
            <person name="Cros-Aarteil S."/>
            <person name="Calhoun S."/>
            <person name="Haridas S."/>
            <person name="Kuo A."/>
            <person name="Mondo S."/>
            <person name="Pangilinan J."/>
            <person name="Riley R."/>
            <person name="LaButti K."/>
            <person name="Andreopoulos B."/>
            <person name="Lipzen A."/>
            <person name="Chen C."/>
            <person name="Yanf M."/>
            <person name="Daum C."/>
            <person name="Ng V."/>
            <person name="Clum A."/>
            <person name="Steindorff A."/>
            <person name="Ohm R."/>
            <person name="Martin F."/>
            <person name="Silar P."/>
            <person name="Natvig D."/>
            <person name="Lalanne C."/>
            <person name="Gautier V."/>
            <person name="Ament-velasquez S.L."/>
            <person name="Kruys A."/>
            <person name="Hutchinson M.I."/>
            <person name="Powell A.J."/>
            <person name="Barry K."/>
            <person name="Miller A.N."/>
            <person name="Grigoriev I.V."/>
            <person name="Debuchy R."/>
            <person name="Gladieux P."/>
            <person name="Thoren M.H."/>
            <person name="Johannesson H."/>
        </authorList>
    </citation>
    <scope>NUCLEOTIDE SEQUENCE</scope>
    <source>
        <strain evidence="2">SMH3391-2</strain>
    </source>
</reference>
<evidence type="ECO:0000313" key="2">
    <source>
        <dbReference type="EMBL" id="KAK0615587.1"/>
    </source>
</evidence>
<dbReference type="Proteomes" id="UP001174934">
    <property type="component" value="Unassembled WGS sequence"/>
</dbReference>
<proteinExistence type="predicted"/>
<sequence length="80" mass="9141">MGYLFYFSGHCISIAVEQYLDRPFHSYAMNQPPIHHQRLPASKQPSCSPPARSPIRPPGYPTHSKREVLLQPRTLCEPPI</sequence>
<accession>A0AA39WHP3</accession>
<keyword evidence="3" id="KW-1185">Reference proteome</keyword>
<name>A0AA39WHP3_9PEZI</name>
<evidence type="ECO:0000313" key="3">
    <source>
        <dbReference type="Proteomes" id="UP001174934"/>
    </source>
</evidence>
<gene>
    <name evidence="2" type="ORF">B0T17DRAFT_347463</name>
</gene>
<dbReference type="AlphaFoldDB" id="A0AA39WHP3"/>
<comment type="caution">
    <text evidence="2">The sequence shown here is derived from an EMBL/GenBank/DDBJ whole genome shotgun (WGS) entry which is preliminary data.</text>
</comment>
<feature type="region of interest" description="Disordered" evidence="1">
    <location>
        <begin position="31"/>
        <end position="64"/>
    </location>
</feature>
<evidence type="ECO:0000256" key="1">
    <source>
        <dbReference type="SAM" id="MobiDB-lite"/>
    </source>
</evidence>